<dbReference type="Proteomes" id="UP001310594">
    <property type="component" value="Unassembled WGS sequence"/>
</dbReference>
<reference evidence="1" key="1">
    <citation type="submission" date="2023-08" db="EMBL/GenBank/DDBJ databases">
        <title>Black Yeasts Isolated from many extreme environments.</title>
        <authorList>
            <person name="Coleine C."/>
            <person name="Stajich J.E."/>
            <person name="Selbmann L."/>
        </authorList>
    </citation>
    <scope>NUCLEOTIDE SEQUENCE</scope>
    <source>
        <strain evidence="1">CCFEE 5810</strain>
    </source>
</reference>
<gene>
    <name evidence="1" type="ORF">LTR97_003632</name>
</gene>
<sequence>MSTKQPVAIFGPENEAYLTSNDMLSPPDSDGFRNLVQRAHMSSMSHEATVKIPAFTNSVAGLQICGLTKQAAEEIYERYLRSEFDVELDTFALGFIGSKASVLNGVGDGDDWDAALENMGMTQQKRLALLKPEHKDMRMMNTAEGWAKEIVKDTYEWLLGLDEDVSRRRQDLDGNGGMLMRLEAA</sequence>
<dbReference type="AlphaFoldDB" id="A0AAN7W9D7"/>
<protein>
    <submittedName>
        <fullName evidence="1">Uncharacterized protein</fullName>
    </submittedName>
</protein>
<evidence type="ECO:0000313" key="2">
    <source>
        <dbReference type="Proteomes" id="UP001310594"/>
    </source>
</evidence>
<organism evidence="1 2">
    <name type="scientific">Elasticomyces elasticus</name>
    <dbReference type="NCBI Taxonomy" id="574655"/>
    <lineage>
        <taxon>Eukaryota</taxon>
        <taxon>Fungi</taxon>
        <taxon>Dikarya</taxon>
        <taxon>Ascomycota</taxon>
        <taxon>Pezizomycotina</taxon>
        <taxon>Dothideomycetes</taxon>
        <taxon>Dothideomycetidae</taxon>
        <taxon>Mycosphaerellales</taxon>
        <taxon>Teratosphaeriaceae</taxon>
        <taxon>Elasticomyces</taxon>
    </lineage>
</organism>
<proteinExistence type="predicted"/>
<dbReference type="EMBL" id="JAVRQU010000005">
    <property type="protein sequence ID" value="KAK5702686.1"/>
    <property type="molecule type" value="Genomic_DNA"/>
</dbReference>
<accession>A0AAN7W9D7</accession>
<comment type="caution">
    <text evidence="1">The sequence shown here is derived from an EMBL/GenBank/DDBJ whole genome shotgun (WGS) entry which is preliminary data.</text>
</comment>
<evidence type="ECO:0000313" key="1">
    <source>
        <dbReference type="EMBL" id="KAK5702686.1"/>
    </source>
</evidence>
<name>A0AAN7W9D7_9PEZI</name>